<dbReference type="SMART" id="SM00304">
    <property type="entry name" value="HAMP"/>
    <property type="match status" value="1"/>
</dbReference>
<keyword evidence="9" id="KW-1133">Transmembrane helix</keyword>
<name>A0ABZ2UVH6_9CYAN</name>
<dbReference type="CDD" id="cd00082">
    <property type="entry name" value="HisKA"/>
    <property type="match status" value="1"/>
</dbReference>
<keyword evidence="9" id="KW-0472">Membrane</keyword>
<dbReference type="SUPFAM" id="SSF55874">
    <property type="entry name" value="ATPase domain of HSP90 chaperone/DNA topoisomerase II/histidine kinase"/>
    <property type="match status" value="1"/>
</dbReference>
<dbReference type="PROSITE" id="PS50885">
    <property type="entry name" value="HAMP"/>
    <property type="match status" value="1"/>
</dbReference>
<accession>A0ABZ2UVH6</accession>
<dbReference type="EC" id="2.7.13.3" evidence="3"/>
<evidence type="ECO:0000256" key="2">
    <source>
        <dbReference type="ARBA" id="ARBA00004370"/>
    </source>
</evidence>
<feature type="coiled-coil region" evidence="8">
    <location>
        <begin position="280"/>
        <end position="311"/>
    </location>
</feature>
<feature type="domain" description="Histidine kinase" evidence="10">
    <location>
        <begin position="320"/>
        <end position="568"/>
    </location>
</feature>
<feature type="transmembrane region" description="Helical" evidence="9">
    <location>
        <begin position="217"/>
        <end position="239"/>
    </location>
</feature>
<keyword evidence="12" id="KW-0547">Nucleotide-binding</keyword>
<evidence type="ECO:0000256" key="5">
    <source>
        <dbReference type="ARBA" id="ARBA00022679"/>
    </source>
</evidence>
<keyword evidence="9" id="KW-0812">Transmembrane</keyword>
<keyword evidence="13" id="KW-1185">Reference proteome</keyword>
<dbReference type="InterPro" id="IPR005467">
    <property type="entry name" value="His_kinase_dom"/>
</dbReference>
<dbReference type="GO" id="GO:0005524">
    <property type="term" value="F:ATP binding"/>
    <property type="evidence" value="ECO:0007669"/>
    <property type="project" value="UniProtKB-KW"/>
</dbReference>
<dbReference type="PRINTS" id="PR00344">
    <property type="entry name" value="BCTRLSENSOR"/>
</dbReference>
<dbReference type="SMART" id="SM00387">
    <property type="entry name" value="HATPase_c"/>
    <property type="match status" value="1"/>
</dbReference>
<dbReference type="PANTHER" id="PTHR43065">
    <property type="entry name" value="SENSOR HISTIDINE KINASE"/>
    <property type="match status" value="1"/>
</dbReference>
<dbReference type="InterPro" id="IPR036890">
    <property type="entry name" value="HATPase_C_sf"/>
</dbReference>
<keyword evidence="5" id="KW-0808">Transferase</keyword>
<comment type="subcellular location">
    <subcellularLocation>
        <location evidence="2">Membrane</location>
    </subcellularLocation>
</comment>
<dbReference type="InterPro" id="IPR003594">
    <property type="entry name" value="HATPase_dom"/>
</dbReference>
<dbReference type="EMBL" id="CP150886">
    <property type="protein sequence ID" value="WZB89388.1"/>
    <property type="molecule type" value="Genomic_DNA"/>
</dbReference>
<gene>
    <name evidence="12" type="ORF">WJM97_06805</name>
</gene>
<evidence type="ECO:0000259" key="11">
    <source>
        <dbReference type="PROSITE" id="PS50885"/>
    </source>
</evidence>
<dbReference type="SUPFAM" id="SSF158472">
    <property type="entry name" value="HAMP domain-like"/>
    <property type="match status" value="1"/>
</dbReference>
<keyword evidence="12" id="KW-0067">ATP-binding</keyword>
<evidence type="ECO:0000256" key="6">
    <source>
        <dbReference type="ARBA" id="ARBA00022777"/>
    </source>
</evidence>
<evidence type="ECO:0000256" key="7">
    <source>
        <dbReference type="ARBA" id="ARBA00023012"/>
    </source>
</evidence>
<dbReference type="SMART" id="SM00388">
    <property type="entry name" value="HisKA"/>
    <property type="match status" value="1"/>
</dbReference>
<dbReference type="Pfam" id="PF00672">
    <property type="entry name" value="HAMP"/>
    <property type="match status" value="1"/>
</dbReference>
<evidence type="ECO:0000256" key="1">
    <source>
        <dbReference type="ARBA" id="ARBA00000085"/>
    </source>
</evidence>
<dbReference type="InterPro" id="IPR004358">
    <property type="entry name" value="Sig_transdc_His_kin-like_C"/>
</dbReference>
<dbReference type="Proteomes" id="UP001483337">
    <property type="component" value="Chromosome"/>
</dbReference>
<dbReference type="Gene3D" id="3.30.565.10">
    <property type="entry name" value="Histidine kinase-like ATPase, C-terminal domain"/>
    <property type="match status" value="1"/>
</dbReference>
<proteinExistence type="predicted"/>
<evidence type="ECO:0000256" key="8">
    <source>
        <dbReference type="SAM" id="Coils"/>
    </source>
</evidence>
<reference evidence="12 13" key="1">
    <citation type="submission" date="2024-04" db="EMBL/GenBank/DDBJ databases">
        <title>Okeanomitos corallinicola gen. &amp; sp. nov. (Nostocales, Cyanobacteria), a new toxic marine heterocyst-forming cyanobacterium from a coral reef.</title>
        <authorList>
            <person name="Li H."/>
            <person name="Li R."/>
            <person name="Kang J."/>
            <person name="Hii K.S."/>
            <person name="Mohamed H.F."/>
            <person name="Xu X."/>
            <person name="Luo Z."/>
        </authorList>
    </citation>
    <scope>NUCLEOTIDE SEQUENCE [LARGE SCALE GENOMIC DNA]</scope>
    <source>
        <strain evidence="12 13">TIOX110</strain>
    </source>
</reference>
<dbReference type="InterPro" id="IPR003661">
    <property type="entry name" value="HisK_dim/P_dom"/>
</dbReference>
<evidence type="ECO:0000259" key="10">
    <source>
        <dbReference type="PROSITE" id="PS50109"/>
    </source>
</evidence>
<dbReference type="RefSeq" id="WP_353932289.1">
    <property type="nucleotide sequence ID" value="NZ_CP150886.1"/>
</dbReference>
<dbReference type="Gene3D" id="1.10.287.130">
    <property type="match status" value="1"/>
</dbReference>
<keyword evidence="4" id="KW-0597">Phosphoprotein</keyword>
<dbReference type="SUPFAM" id="SSF47384">
    <property type="entry name" value="Homodimeric domain of signal transducing histidine kinase"/>
    <property type="match status" value="1"/>
</dbReference>
<dbReference type="Pfam" id="PF02518">
    <property type="entry name" value="HATPase_c"/>
    <property type="match status" value="1"/>
</dbReference>
<dbReference type="InterPro" id="IPR036097">
    <property type="entry name" value="HisK_dim/P_sf"/>
</dbReference>
<dbReference type="Gene3D" id="6.10.340.10">
    <property type="match status" value="1"/>
</dbReference>
<protein>
    <recommendedName>
        <fullName evidence="3">histidine kinase</fullName>
        <ecNumber evidence="3">2.7.13.3</ecNumber>
    </recommendedName>
</protein>
<comment type="catalytic activity">
    <reaction evidence="1">
        <text>ATP + protein L-histidine = ADP + protein N-phospho-L-histidine.</text>
        <dbReference type="EC" id="2.7.13.3"/>
    </reaction>
</comment>
<keyword evidence="8" id="KW-0175">Coiled coil</keyword>
<evidence type="ECO:0000256" key="4">
    <source>
        <dbReference type="ARBA" id="ARBA00022553"/>
    </source>
</evidence>
<organism evidence="12 13">
    <name type="scientific">Okeanomitos corallinicola TIOX110</name>
    <dbReference type="NCBI Taxonomy" id="3133117"/>
    <lineage>
        <taxon>Bacteria</taxon>
        <taxon>Bacillati</taxon>
        <taxon>Cyanobacteriota</taxon>
        <taxon>Cyanophyceae</taxon>
        <taxon>Nostocales</taxon>
        <taxon>Aphanizomenonaceae</taxon>
        <taxon>Okeanomitos</taxon>
    </lineage>
</organism>
<dbReference type="InterPro" id="IPR003660">
    <property type="entry name" value="HAMP_dom"/>
</dbReference>
<feature type="domain" description="HAMP" evidence="11">
    <location>
        <begin position="242"/>
        <end position="295"/>
    </location>
</feature>
<feature type="transmembrane region" description="Helical" evidence="9">
    <location>
        <begin position="32"/>
        <end position="54"/>
    </location>
</feature>
<evidence type="ECO:0000256" key="3">
    <source>
        <dbReference type="ARBA" id="ARBA00012438"/>
    </source>
</evidence>
<sequence>MNLKSNVIAANLQRVQNLFQRLSIRQKIVCGYALSLGIAVLGTTGGLIVGDLYFQSSKEKMLSTNQKAYILSSLQGEILEIQVHQQEIFSIFSQQQALPSTINAEWQEHLQKIGILFSQLQELSEVTTDNNLQILLTRYDTEIKSYFQDLTQLLTQIALLNSTPENIKISQQLIWKFSQSKSTQNFYQYSHVLTKITEKIHKLQQQNDLNYYSARKLGTLIILTSIGLSVIIASILSVYTSTIITRPINAVTDIAQRVTKEANFELQVPLTTEDEIGTLARALNQLIQQVKQLLEIQKNDAQAKLIQSEKMSSLGRMLAGVAHEINNPVNFISGNIVHAKTYVEDLLILLKTYQELIPEPPEKVQCVAEEIDLEFLETDLPKILNSMTVGTERTKEIVRSLKNFSRLDEGTINLVDLHPCIESTLLILNNRIKNSIIVIRKYGEIPLIYGYMGLLYQVFMNIISNAIDALEEKTKTEPKFLPQLTIITECAEDKWVLIRITDNGSGISPEHQTKIFETFFTTKPREIGTGLGLAITHQIVVEKHRGKISCNSELNQGTEFVIYLPINGGKK</sequence>
<dbReference type="PROSITE" id="PS50109">
    <property type="entry name" value="HIS_KIN"/>
    <property type="match status" value="1"/>
</dbReference>
<dbReference type="CDD" id="cd06225">
    <property type="entry name" value="HAMP"/>
    <property type="match status" value="1"/>
</dbReference>
<evidence type="ECO:0000256" key="9">
    <source>
        <dbReference type="SAM" id="Phobius"/>
    </source>
</evidence>
<evidence type="ECO:0000313" key="13">
    <source>
        <dbReference type="Proteomes" id="UP001483337"/>
    </source>
</evidence>
<dbReference type="PANTHER" id="PTHR43065:SF50">
    <property type="entry name" value="HISTIDINE KINASE"/>
    <property type="match status" value="1"/>
</dbReference>
<keyword evidence="6" id="KW-0418">Kinase</keyword>
<evidence type="ECO:0000313" key="12">
    <source>
        <dbReference type="EMBL" id="WZB89388.1"/>
    </source>
</evidence>
<keyword evidence="7" id="KW-0902">Two-component regulatory system</keyword>